<dbReference type="InterPro" id="IPR000834">
    <property type="entry name" value="Peptidase_M14"/>
</dbReference>
<evidence type="ECO:0000256" key="10">
    <source>
        <dbReference type="PROSITE-ProRule" id="PRU01379"/>
    </source>
</evidence>
<feature type="compositionally biased region" description="Basic residues" evidence="11">
    <location>
        <begin position="172"/>
        <end position="183"/>
    </location>
</feature>
<evidence type="ECO:0000256" key="8">
    <source>
        <dbReference type="ARBA" id="ARBA00022833"/>
    </source>
</evidence>
<reference evidence="14 15" key="1">
    <citation type="submission" date="2014-04" db="EMBL/GenBank/DDBJ databases">
        <authorList>
            <consortium name="DOE Joint Genome Institute"/>
            <person name="Kuo A."/>
            <person name="Gay G."/>
            <person name="Dore J."/>
            <person name="Kohler A."/>
            <person name="Nagy L.G."/>
            <person name="Floudas D."/>
            <person name="Copeland A."/>
            <person name="Barry K.W."/>
            <person name="Cichocki N."/>
            <person name="Veneault-Fourrey C."/>
            <person name="LaButti K."/>
            <person name="Lindquist E.A."/>
            <person name="Lipzen A."/>
            <person name="Lundell T."/>
            <person name="Morin E."/>
            <person name="Murat C."/>
            <person name="Sun H."/>
            <person name="Tunlid A."/>
            <person name="Henrissat B."/>
            <person name="Grigoriev I.V."/>
            <person name="Hibbett D.S."/>
            <person name="Martin F."/>
            <person name="Nordberg H.P."/>
            <person name="Cantor M.N."/>
            <person name="Hua S.X."/>
        </authorList>
    </citation>
    <scope>NUCLEOTIDE SEQUENCE [LARGE SCALE GENOMIC DNA]</scope>
    <source>
        <strain evidence="15">h7</strain>
    </source>
</reference>
<organism evidence="14 15">
    <name type="scientific">Hebeloma cylindrosporum</name>
    <dbReference type="NCBI Taxonomy" id="76867"/>
    <lineage>
        <taxon>Eukaryota</taxon>
        <taxon>Fungi</taxon>
        <taxon>Dikarya</taxon>
        <taxon>Basidiomycota</taxon>
        <taxon>Agaricomycotina</taxon>
        <taxon>Agaricomycetes</taxon>
        <taxon>Agaricomycetidae</taxon>
        <taxon>Agaricales</taxon>
        <taxon>Agaricineae</taxon>
        <taxon>Hymenogastraceae</taxon>
        <taxon>Hebeloma</taxon>
    </lineage>
</organism>
<dbReference type="GO" id="GO:0006508">
    <property type="term" value="P:proteolysis"/>
    <property type="evidence" value="ECO:0007669"/>
    <property type="project" value="UniProtKB-KW"/>
</dbReference>
<evidence type="ECO:0000256" key="7">
    <source>
        <dbReference type="ARBA" id="ARBA00022801"/>
    </source>
</evidence>
<dbReference type="GO" id="GO:0004181">
    <property type="term" value="F:metallocarboxypeptidase activity"/>
    <property type="evidence" value="ECO:0007669"/>
    <property type="project" value="InterPro"/>
</dbReference>
<dbReference type="Proteomes" id="UP000053424">
    <property type="component" value="Unassembled WGS sequence"/>
</dbReference>
<keyword evidence="5" id="KW-0479">Metal-binding</keyword>
<keyword evidence="3" id="KW-0121">Carboxypeptidase</keyword>
<dbReference type="EMBL" id="KN831790">
    <property type="protein sequence ID" value="KIM38505.1"/>
    <property type="molecule type" value="Genomic_DNA"/>
</dbReference>
<evidence type="ECO:0000256" key="6">
    <source>
        <dbReference type="ARBA" id="ARBA00022729"/>
    </source>
</evidence>
<dbReference type="Pfam" id="PF00246">
    <property type="entry name" value="Peptidase_M14"/>
    <property type="match status" value="1"/>
</dbReference>
<name>A0A0C3BP98_HEBCY</name>
<comment type="caution">
    <text evidence="10">Lacks conserved residue(s) required for the propagation of feature annotation.</text>
</comment>
<dbReference type="AlphaFoldDB" id="A0A0C3BP98"/>
<dbReference type="PRINTS" id="PR00765">
    <property type="entry name" value="CRBOXYPTASEA"/>
</dbReference>
<comment type="similarity">
    <text evidence="2 10">Belongs to the peptidase M14 family.</text>
</comment>
<evidence type="ECO:0000313" key="15">
    <source>
        <dbReference type="Proteomes" id="UP000053424"/>
    </source>
</evidence>
<evidence type="ECO:0000256" key="5">
    <source>
        <dbReference type="ARBA" id="ARBA00022723"/>
    </source>
</evidence>
<evidence type="ECO:0000256" key="11">
    <source>
        <dbReference type="SAM" id="MobiDB-lite"/>
    </source>
</evidence>
<keyword evidence="6 12" id="KW-0732">Signal</keyword>
<keyword evidence="7" id="KW-0378">Hydrolase</keyword>
<dbReference type="STRING" id="686832.A0A0C3BP98"/>
<evidence type="ECO:0000259" key="13">
    <source>
        <dbReference type="PROSITE" id="PS52035"/>
    </source>
</evidence>
<evidence type="ECO:0000256" key="4">
    <source>
        <dbReference type="ARBA" id="ARBA00022670"/>
    </source>
</evidence>
<evidence type="ECO:0000256" key="9">
    <source>
        <dbReference type="ARBA" id="ARBA00023049"/>
    </source>
</evidence>
<dbReference type="PANTHER" id="PTHR11705:SF143">
    <property type="entry name" value="SLL0236 PROTEIN"/>
    <property type="match status" value="1"/>
</dbReference>
<feature type="chain" id="PRO_5002161769" description="Peptidase M14 domain-containing protein" evidence="12">
    <location>
        <begin position="21"/>
        <end position="455"/>
    </location>
</feature>
<dbReference type="HOGENOM" id="CLU_019326_1_2_1"/>
<accession>A0A0C3BP98</accession>
<evidence type="ECO:0000256" key="2">
    <source>
        <dbReference type="ARBA" id="ARBA00005988"/>
    </source>
</evidence>
<dbReference type="GO" id="GO:0005615">
    <property type="term" value="C:extracellular space"/>
    <property type="evidence" value="ECO:0007669"/>
    <property type="project" value="TreeGrafter"/>
</dbReference>
<evidence type="ECO:0000313" key="14">
    <source>
        <dbReference type="EMBL" id="KIM38505.1"/>
    </source>
</evidence>
<dbReference type="PANTHER" id="PTHR11705">
    <property type="entry name" value="PROTEASE FAMILY M14 CARBOXYPEPTIDASE A,B"/>
    <property type="match status" value="1"/>
</dbReference>
<dbReference type="SUPFAM" id="SSF53187">
    <property type="entry name" value="Zn-dependent exopeptidases"/>
    <property type="match status" value="1"/>
</dbReference>
<gene>
    <name evidence="14" type="ORF">M413DRAFT_447732</name>
</gene>
<dbReference type="GO" id="GO:0008270">
    <property type="term" value="F:zinc ion binding"/>
    <property type="evidence" value="ECO:0007669"/>
    <property type="project" value="InterPro"/>
</dbReference>
<evidence type="ECO:0000256" key="3">
    <source>
        <dbReference type="ARBA" id="ARBA00022645"/>
    </source>
</evidence>
<proteinExistence type="inferred from homology"/>
<protein>
    <recommendedName>
        <fullName evidence="13">Peptidase M14 domain-containing protein</fullName>
    </recommendedName>
</protein>
<keyword evidence="9" id="KW-0482">Metalloprotease</keyword>
<keyword evidence="4" id="KW-0645">Protease</keyword>
<evidence type="ECO:0000256" key="1">
    <source>
        <dbReference type="ARBA" id="ARBA00001947"/>
    </source>
</evidence>
<dbReference type="PROSITE" id="PS52035">
    <property type="entry name" value="PEPTIDASE_M14"/>
    <property type="match status" value="1"/>
</dbReference>
<keyword evidence="8" id="KW-0862">Zinc</keyword>
<keyword evidence="15" id="KW-1185">Reference proteome</keyword>
<evidence type="ECO:0000256" key="12">
    <source>
        <dbReference type="SAM" id="SignalP"/>
    </source>
</evidence>
<reference evidence="15" key="2">
    <citation type="submission" date="2015-01" db="EMBL/GenBank/DDBJ databases">
        <title>Evolutionary Origins and Diversification of the Mycorrhizal Mutualists.</title>
        <authorList>
            <consortium name="DOE Joint Genome Institute"/>
            <consortium name="Mycorrhizal Genomics Consortium"/>
            <person name="Kohler A."/>
            <person name="Kuo A."/>
            <person name="Nagy L.G."/>
            <person name="Floudas D."/>
            <person name="Copeland A."/>
            <person name="Barry K.W."/>
            <person name="Cichocki N."/>
            <person name="Veneault-Fourrey C."/>
            <person name="LaButti K."/>
            <person name="Lindquist E.A."/>
            <person name="Lipzen A."/>
            <person name="Lundell T."/>
            <person name="Morin E."/>
            <person name="Murat C."/>
            <person name="Riley R."/>
            <person name="Ohm R."/>
            <person name="Sun H."/>
            <person name="Tunlid A."/>
            <person name="Henrissat B."/>
            <person name="Grigoriev I.V."/>
            <person name="Hibbett D.S."/>
            <person name="Martin F."/>
        </authorList>
    </citation>
    <scope>NUCLEOTIDE SEQUENCE [LARGE SCALE GENOMIC DNA]</scope>
    <source>
        <strain evidence="15">h7</strain>
    </source>
</reference>
<feature type="domain" description="Peptidase M14" evidence="13">
    <location>
        <begin position="118"/>
        <end position="448"/>
    </location>
</feature>
<comment type="cofactor">
    <cofactor evidence="1">
        <name>Zn(2+)</name>
        <dbReference type="ChEBI" id="CHEBI:29105"/>
    </cofactor>
</comment>
<dbReference type="SMART" id="SM00631">
    <property type="entry name" value="Zn_pept"/>
    <property type="match status" value="1"/>
</dbReference>
<sequence>MAPRRLLLLVLSSILIYVSGDQQVLSAEGTKNGYLRRFGVESSVQWVFDTAKEHDLDIWHASKSFVDVYSPPEEPFLPADLAKLPHNTTAVSTTTPKHIGTNSEWNLTSLINTTFHESYHPLYEINSFINQLSNAYPNITRLVSLGHTAEGREMTALSISTGPYKPQNEGGKKKKRKKQRKTPGAKDGMKMGFVIIGAQHAREWIATATSTYLAHALVANKSEPHSISYLLDHFDFHIIPVPNPDGYSYTWETDRYWYKNRQILGPYTDCVGLDMNRNWGFKWKPNVKGGEKVTRPREPTNPCSHWYPGTRPFEAPEVNNMENWITTLPNLVGFINLRSYGQMLSSPYSYTCNRVPKDAEDQIEAALGASQKLKSIHGTDFQTGSLCSMLYAAPGNILDWMYSREAIKYSYVAHLRDTGTYGFALPAKWIRPTGEETSGLIDYLARFIAKQAKSA</sequence>
<feature type="region of interest" description="Disordered" evidence="11">
    <location>
        <begin position="156"/>
        <end position="186"/>
    </location>
</feature>
<feature type="signal peptide" evidence="12">
    <location>
        <begin position="1"/>
        <end position="20"/>
    </location>
</feature>
<dbReference type="OrthoDB" id="3626597at2759"/>
<dbReference type="CDD" id="cd03860">
    <property type="entry name" value="M14_CP_A-B_like"/>
    <property type="match status" value="1"/>
</dbReference>
<dbReference type="FunFam" id="3.40.630.10:FF:000084">
    <property type="entry name" value="Carboxypeptidase B2"/>
    <property type="match status" value="1"/>
</dbReference>
<dbReference type="Gene3D" id="3.40.630.10">
    <property type="entry name" value="Zn peptidases"/>
    <property type="match status" value="1"/>
</dbReference>